<dbReference type="Proteomes" id="UP000229497">
    <property type="component" value="Unassembled WGS sequence"/>
</dbReference>
<keyword evidence="1" id="KW-0436">Ligase</keyword>
<dbReference type="InterPro" id="IPR052032">
    <property type="entry name" value="ATP-dep_AA_Ligase"/>
</dbReference>
<keyword evidence="3" id="KW-0067">ATP-binding</keyword>
<dbReference type="PANTHER" id="PTHR43585">
    <property type="entry name" value="FUMIPYRROLE BIOSYNTHESIS PROTEIN C"/>
    <property type="match status" value="1"/>
</dbReference>
<dbReference type="GO" id="GO:0005524">
    <property type="term" value="F:ATP binding"/>
    <property type="evidence" value="ECO:0007669"/>
    <property type="project" value="UniProtKB-KW"/>
</dbReference>
<sequence length="373" mass="44137">MKYIITGKNFTSPLLSRYKLQKGYVLITENELQSSSIKFTDKDKLYAPDETSVPIILSKIKDESWRNQIENIKNKYKWRLSLKNLYPHLYFKKVKIGDLDSLTLPFHTYKKFIIKPQKGFFGVGVKEINIHTDLTKLKEELTCEINKNCTVFSEEVFSSEDFIIEEYIGGEEYAFDVFYNEKGFPVIVNFCHHPASKIQEYFHLLYYSHQSIYEKFHAQIIKIFSDFNKSLTIKNVPIHAEFRERNGTLIPIEWNIPRFGGFGVADLPYYGYGVNPFECFFESRTPNWKEIFKLRGNKYYGWVLCYNGIHIDLKKHIPNYKKMKSNLGKILHFYQLNCKKNPAFGIAYVEKDTKEELFQLLNIDFRDYFIAIK</sequence>
<evidence type="ECO:0008006" key="6">
    <source>
        <dbReference type="Google" id="ProtNLM"/>
    </source>
</evidence>
<keyword evidence="2" id="KW-0547">Nucleotide-binding</keyword>
<evidence type="ECO:0000256" key="1">
    <source>
        <dbReference type="ARBA" id="ARBA00022598"/>
    </source>
</evidence>
<evidence type="ECO:0000256" key="2">
    <source>
        <dbReference type="ARBA" id="ARBA00022741"/>
    </source>
</evidence>
<dbReference type="EMBL" id="PCVK01000101">
    <property type="protein sequence ID" value="PIQ71412.1"/>
    <property type="molecule type" value="Genomic_DNA"/>
</dbReference>
<dbReference type="SUPFAM" id="SSF56059">
    <property type="entry name" value="Glutathione synthetase ATP-binding domain-like"/>
    <property type="match status" value="1"/>
</dbReference>
<dbReference type="Gene3D" id="3.30.470.20">
    <property type="entry name" value="ATP-grasp fold, B domain"/>
    <property type="match status" value="1"/>
</dbReference>
<comment type="caution">
    <text evidence="4">The sequence shown here is derived from an EMBL/GenBank/DDBJ whole genome shotgun (WGS) entry which is preliminary data.</text>
</comment>
<evidence type="ECO:0000256" key="3">
    <source>
        <dbReference type="ARBA" id="ARBA00022840"/>
    </source>
</evidence>
<accession>A0A2H0KJH9</accession>
<protein>
    <recommendedName>
        <fullName evidence="6">ATP-grasp domain-containing protein</fullName>
    </recommendedName>
</protein>
<dbReference type="AlphaFoldDB" id="A0A2H0KJH9"/>
<organism evidence="4 5">
    <name type="scientific">Candidatus Roizmanbacteria bacterium CG11_big_fil_rev_8_21_14_0_20_37_16</name>
    <dbReference type="NCBI Taxonomy" id="1974857"/>
    <lineage>
        <taxon>Bacteria</taxon>
        <taxon>Candidatus Roizmaniibacteriota</taxon>
    </lineage>
</organism>
<proteinExistence type="predicted"/>
<name>A0A2H0KJH9_9BACT</name>
<gene>
    <name evidence="4" type="ORF">COV87_03555</name>
</gene>
<dbReference type="PANTHER" id="PTHR43585:SF2">
    <property type="entry name" value="ATP-GRASP ENZYME FSQD"/>
    <property type="match status" value="1"/>
</dbReference>
<evidence type="ECO:0000313" key="4">
    <source>
        <dbReference type="EMBL" id="PIQ71412.1"/>
    </source>
</evidence>
<dbReference type="Pfam" id="PF13535">
    <property type="entry name" value="ATP-grasp_4"/>
    <property type="match status" value="1"/>
</dbReference>
<dbReference type="GO" id="GO:0016874">
    <property type="term" value="F:ligase activity"/>
    <property type="evidence" value="ECO:0007669"/>
    <property type="project" value="UniProtKB-KW"/>
</dbReference>
<evidence type="ECO:0000313" key="5">
    <source>
        <dbReference type="Proteomes" id="UP000229497"/>
    </source>
</evidence>
<reference evidence="4 5" key="1">
    <citation type="submission" date="2017-09" db="EMBL/GenBank/DDBJ databases">
        <title>Depth-based differentiation of microbial function through sediment-hosted aquifers and enrichment of novel symbionts in the deep terrestrial subsurface.</title>
        <authorList>
            <person name="Probst A.J."/>
            <person name="Ladd B."/>
            <person name="Jarett J.K."/>
            <person name="Geller-Mcgrath D.E."/>
            <person name="Sieber C.M."/>
            <person name="Emerson J.B."/>
            <person name="Anantharaman K."/>
            <person name="Thomas B.C."/>
            <person name="Malmstrom R."/>
            <person name="Stieglmeier M."/>
            <person name="Klingl A."/>
            <person name="Woyke T."/>
            <person name="Ryan C.M."/>
            <person name="Banfield J.F."/>
        </authorList>
    </citation>
    <scope>NUCLEOTIDE SEQUENCE [LARGE SCALE GENOMIC DNA]</scope>
    <source>
        <strain evidence="4">CG11_big_fil_rev_8_21_14_0_20_37_16</strain>
    </source>
</reference>